<evidence type="ECO:0000256" key="1">
    <source>
        <dbReference type="ARBA" id="ARBA00010702"/>
    </source>
</evidence>
<dbReference type="RefSeq" id="WP_126378992.1">
    <property type="nucleotide sequence ID" value="NZ_AP017378.1"/>
</dbReference>
<dbReference type="InterPro" id="IPR050792">
    <property type="entry name" value="ADP-ribosylglycohydrolase"/>
</dbReference>
<protein>
    <submittedName>
        <fullName evidence="4">ADP-ribosylglycohydrolase</fullName>
    </submittedName>
</protein>
<proteinExistence type="inferred from homology"/>
<reference evidence="4 5" key="1">
    <citation type="journal article" date="2018" name="Sci. Adv.">
        <title>Multi-heme cytochromes provide a pathway for survival in energy-limited environments.</title>
        <authorList>
            <person name="Deng X."/>
            <person name="Dohmae N."/>
            <person name="Nealson K.H."/>
            <person name="Hashimoto K."/>
            <person name="Okamoto A."/>
        </authorList>
    </citation>
    <scope>NUCLEOTIDE SEQUENCE [LARGE SCALE GENOMIC DNA]</scope>
    <source>
        <strain evidence="4 5">IS5</strain>
    </source>
</reference>
<keyword evidence="2 4" id="KW-0378">Hydrolase</keyword>
<dbReference type="InterPro" id="IPR036705">
    <property type="entry name" value="Ribosyl_crysJ1_sf"/>
</dbReference>
<keyword evidence="5" id="KW-1185">Reference proteome</keyword>
<dbReference type="KEGG" id="dfl:DFE_1959"/>
<evidence type="ECO:0000313" key="5">
    <source>
        <dbReference type="Proteomes" id="UP000269883"/>
    </source>
</evidence>
<dbReference type="AlphaFoldDB" id="A0A2Z6AZS4"/>
<evidence type="ECO:0000256" key="3">
    <source>
        <dbReference type="PIRSR" id="PIRSR605502-1"/>
    </source>
</evidence>
<accession>A0A2Z6AZS4</accession>
<keyword evidence="3" id="KW-0479">Metal-binding</keyword>
<dbReference type="Proteomes" id="UP000269883">
    <property type="component" value="Chromosome"/>
</dbReference>
<dbReference type="EMBL" id="AP017378">
    <property type="protein sequence ID" value="BBD08685.1"/>
    <property type="molecule type" value="Genomic_DNA"/>
</dbReference>
<dbReference type="PANTHER" id="PTHR16222:SF24">
    <property type="entry name" value="ADP-RIBOSYLHYDROLASE ARH3"/>
    <property type="match status" value="1"/>
</dbReference>
<dbReference type="Pfam" id="PF03747">
    <property type="entry name" value="ADP_ribosyl_GH"/>
    <property type="match status" value="1"/>
</dbReference>
<name>A0A2Z6AZS4_9BACT</name>
<feature type="binding site" evidence="3">
    <location>
        <position position="62"/>
    </location>
    <ligand>
        <name>Mg(2+)</name>
        <dbReference type="ChEBI" id="CHEBI:18420"/>
        <label>1</label>
    </ligand>
</feature>
<sequence length="304" mass="32267">MSIYTNKALAGLKASLAADSLSLGPHWIYDTALIEQRFGRIESLSAPGPDSYHKNRTAGDFTHYGDQTFALLKAVSESRGFTVEAWFGTWKRLMSGYDGYVDGATRNTLSRIDYGDGPDGCGSNSSDLAGASRIAPVILAHHDDLEALVDAARLQTRLTHNNILVLESAEFFARTAHGVIHGASPIEAMQQATKANYVSAPVTDWLEKGLALKETDSVAAIAQFGQSCNVNGAFPGVVQIIARHEDNLAEALTVNAMAGGDSAARGLLIGLILGAALDQEALPAQWFNGLNKAADIERLAGALL</sequence>
<evidence type="ECO:0000313" key="4">
    <source>
        <dbReference type="EMBL" id="BBD08685.1"/>
    </source>
</evidence>
<dbReference type="Gene3D" id="1.10.4080.10">
    <property type="entry name" value="ADP-ribosylation/Crystallin J1"/>
    <property type="match status" value="1"/>
</dbReference>
<evidence type="ECO:0000256" key="2">
    <source>
        <dbReference type="ARBA" id="ARBA00022801"/>
    </source>
</evidence>
<dbReference type="PANTHER" id="PTHR16222">
    <property type="entry name" value="ADP-RIBOSYLGLYCOHYDROLASE"/>
    <property type="match status" value="1"/>
</dbReference>
<dbReference type="GO" id="GO:0046872">
    <property type="term" value="F:metal ion binding"/>
    <property type="evidence" value="ECO:0007669"/>
    <property type="project" value="UniProtKB-KW"/>
</dbReference>
<comment type="cofactor">
    <cofactor evidence="3">
        <name>Mg(2+)</name>
        <dbReference type="ChEBI" id="CHEBI:18420"/>
    </cofactor>
    <text evidence="3">Binds 2 magnesium ions per subunit.</text>
</comment>
<dbReference type="InterPro" id="IPR005502">
    <property type="entry name" value="Ribosyl_crysJ1"/>
</dbReference>
<gene>
    <name evidence="4" type="ORF">DFE_1959</name>
</gene>
<dbReference type="SUPFAM" id="SSF101478">
    <property type="entry name" value="ADP-ribosylglycohydrolase"/>
    <property type="match status" value="1"/>
</dbReference>
<keyword evidence="3" id="KW-0460">Magnesium</keyword>
<dbReference type="GO" id="GO:0016787">
    <property type="term" value="F:hydrolase activity"/>
    <property type="evidence" value="ECO:0007669"/>
    <property type="project" value="UniProtKB-KW"/>
</dbReference>
<feature type="binding site" evidence="3">
    <location>
        <position position="261"/>
    </location>
    <ligand>
        <name>Mg(2+)</name>
        <dbReference type="ChEBI" id="CHEBI:18420"/>
        <label>1</label>
    </ligand>
</feature>
<dbReference type="OrthoDB" id="5297797at2"/>
<comment type="similarity">
    <text evidence="1">Belongs to the ADP-ribosylglycohydrolase family.</text>
</comment>
<organism evidence="4 5">
    <name type="scientific">Desulfovibrio ferrophilus</name>
    <dbReference type="NCBI Taxonomy" id="241368"/>
    <lineage>
        <taxon>Bacteria</taxon>
        <taxon>Pseudomonadati</taxon>
        <taxon>Thermodesulfobacteriota</taxon>
        <taxon>Desulfovibrionia</taxon>
        <taxon>Desulfovibrionales</taxon>
        <taxon>Desulfovibrionaceae</taxon>
        <taxon>Desulfovibrio</taxon>
    </lineage>
</organism>